<feature type="compositionally biased region" description="Polar residues" evidence="1">
    <location>
        <begin position="159"/>
        <end position="170"/>
    </location>
</feature>
<dbReference type="AlphaFoldDB" id="A0A226EFG0"/>
<evidence type="ECO:0000256" key="1">
    <source>
        <dbReference type="SAM" id="MobiDB-lite"/>
    </source>
</evidence>
<feature type="compositionally biased region" description="Low complexity" evidence="1">
    <location>
        <begin position="196"/>
        <end position="205"/>
    </location>
</feature>
<reference evidence="2 3" key="1">
    <citation type="submission" date="2015-12" db="EMBL/GenBank/DDBJ databases">
        <title>The genome of Folsomia candida.</title>
        <authorList>
            <person name="Faddeeva A."/>
            <person name="Derks M.F."/>
            <person name="Anvar Y."/>
            <person name="Smit S."/>
            <person name="Van Straalen N."/>
            <person name="Roelofs D."/>
        </authorList>
    </citation>
    <scope>NUCLEOTIDE SEQUENCE [LARGE SCALE GENOMIC DNA]</scope>
    <source>
        <strain evidence="2 3">VU population</strain>
        <tissue evidence="2">Whole body</tissue>
    </source>
</reference>
<proteinExistence type="predicted"/>
<accession>A0A226EFG0</accession>
<feature type="compositionally biased region" description="Gly residues" evidence="1">
    <location>
        <begin position="51"/>
        <end position="65"/>
    </location>
</feature>
<organism evidence="2 3">
    <name type="scientific">Folsomia candida</name>
    <name type="common">Springtail</name>
    <dbReference type="NCBI Taxonomy" id="158441"/>
    <lineage>
        <taxon>Eukaryota</taxon>
        <taxon>Metazoa</taxon>
        <taxon>Ecdysozoa</taxon>
        <taxon>Arthropoda</taxon>
        <taxon>Hexapoda</taxon>
        <taxon>Collembola</taxon>
        <taxon>Entomobryomorpha</taxon>
        <taxon>Isotomoidea</taxon>
        <taxon>Isotomidae</taxon>
        <taxon>Proisotominae</taxon>
        <taxon>Folsomia</taxon>
    </lineage>
</organism>
<feature type="region of interest" description="Disordered" evidence="1">
    <location>
        <begin position="38"/>
        <end position="65"/>
    </location>
</feature>
<dbReference type="EMBL" id="LNIX01000004">
    <property type="protein sequence ID" value="OXA56282.1"/>
    <property type="molecule type" value="Genomic_DNA"/>
</dbReference>
<protein>
    <submittedName>
        <fullName evidence="2">Uncharacterized protein</fullName>
    </submittedName>
</protein>
<dbReference type="OrthoDB" id="295473at2759"/>
<dbReference type="Proteomes" id="UP000198287">
    <property type="component" value="Unassembled WGS sequence"/>
</dbReference>
<feature type="region of interest" description="Disordered" evidence="1">
    <location>
        <begin position="187"/>
        <end position="242"/>
    </location>
</feature>
<sequence length="242" mass="24598">MSLVPQMSNTCVSRLLIPDSDQIQIVVTKVVPERGKSGVGGTDITVTTMNRGGGGQVSVGGGGRGGGGPNTAGLGIGNRRLPPLVIPGSLGVALNSGDERNRSRRLLSPCSDGKSPTPTPSRIPSPTHRRSSTNSVGGYFSSGGGGYGSLVKPPGSASVPASPTSCSTPSRYHRSCCIPNSTSLPSAFPHVRPLVGGSSTGSMSRSRSRSRSPYRGANSRDRMEQAGTAEGVGARGDINIEG</sequence>
<name>A0A226EFG0_FOLCA</name>
<comment type="caution">
    <text evidence="2">The sequence shown here is derived from an EMBL/GenBank/DDBJ whole genome shotgun (WGS) entry which is preliminary data.</text>
</comment>
<gene>
    <name evidence="2" type="ORF">Fcan01_10061</name>
</gene>
<keyword evidence="3" id="KW-1185">Reference proteome</keyword>
<feature type="region of interest" description="Disordered" evidence="1">
    <location>
        <begin position="93"/>
        <end position="173"/>
    </location>
</feature>
<evidence type="ECO:0000313" key="3">
    <source>
        <dbReference type="Proteomes" id="UP000198287"/>
    </source>
</evidence>
<evidence type="ECO:0000313" key="2">
    <source>
        <dbReference type="EMBL" id="OXA56282.1"/>
    </source>
</evidence>